<dbReference type="Gene3D" id="3.30.1330.60">
    <property type="entry name" value="OmpA-like domain"/>
    <property type="match status" value="1"/>
</dbReference>
<evidence type="ECO:0000259" key="3">
    <source>
        <dbReference type="PROSITE" id="PS51123"/>
    </source>
</evidence>
<name>A0A1T4LRY3_TREPO</name>
<accession>A0A1T4LRY3</accession>
<keyword evidence="5" id="KW-1185">Reference proteome</keyword>
<organism evidence="4 5">
    <name type="scientific">Treponema porcinum</name>
    <dbReference type="NCBI Taxonomy" id="261392"/>
    <lineage>
        <taxon>Bacteria</taxon>
        <taxon>Pseudomonadati</taxon>
        <taxon>Spirochaetota</taxon>
        <taxon>Spirochaetia</taxon>
        <taxon>Spirochaetales</taxon>
        <taxon>Treponemataceae</taxon>
        <taxon>Treponema</taxon>
    </lineage>
</organism>
<dbReference type="SUPFAM" id="SSF103088">
    <property type="entry name" value="OmpA-like"/>
    <property type="match status" value="1"/>
</dbReference>
<dbReference type="PANTHER" id="PTHR30329">
    <property type="entry name" value="STATOR ELEMENT OF FLAGELLAR MOTOR COMPLEX"/>
    <property type="match status" value="1"/>
</dbReference>
<dbReference type="InterPro" id="IPR050330">
    <property type="entry name" value="Bact_OuterMem_StrucFunc"/>
</dbReference>
<dbReference type="RefSeq" id="WP_143593297.1">
    <property type="nucleotide sequence ID" value="NZ_FUWG01000012.1"/>
</dbReference>
<feature type="domain" description="OmpA-like" evidence="3">
    <location>
        <begin position="316"/>
        <end position="436"/>
    </location>
</feature>
<dbReference type="STRING" id="261392.SAMN02745149_01701"/>
<evidence type="ECO:0000256" key="2">
    <source>
        <dbReference type="SAM" id="SignalP"/>
    </source>
</evidence>
<dbReference type="EMBL" id="FUWG01000012">
    <property type="protein sequence ID" value="SJZ57376.1"/>
    <property type="molecule type" value="Genomic_DNA"/>
</dbReference>
<gene>
    <name evidence="4" type="ORF">SAMN02745149_01701</name>
</gene>
<dbReference type="OrthoDB" id="350230at2"/>
<evidence type="ECO:0000313" key="4">
    <source>
        <dbReference type="EMBL" id="SJZ57376.1"/>
    </source>
</evidence>
<dbReference type="GO" id="GO:0016020">
    <property type="term" value="C:membrane"/>
    <property type="evidence" value="ECO:0007669"/>
    <property type="project" value="UniProtKB-UniRule"/>
</dbReference>
<dbReference type="GeneID" id="78316984"/>
<sequence>MKKTILFLSAFIFSARLFSQGAVESKSKVDWTKKTFTASLSLDMNKAGLQMPSGKSTAAGLIKIKMPALLKDPVLSLFVDSANYVGDLIDGGTITLEQITKIIENGSLTPEVFYSDEKTLTTTNTINMTAINSQLVKHKYPYQPEEPVDTVSTRAYTGIIIDARGAVPVHGEYVQSEVYPCFFPQVWDEQMNLIYEKNIVERETAAKNGIVVYNYSDDFSQYENRTGADPLYIKAFKVYGRNRTDPVIRRKDALKILGNEENRRLLADGKVVILLDKKNLVYDVQTVEKDPEYYASYRTVKKYIYENKVPDINVTDSLTGILFSVDLKFIPDSPELLPQERPRIRRIAEMLTEIIRNNEFTILVEGHTADLGKPVGQMNLSIERTRTVMNALIEEGVPQELFTYKGYGATRPVATNATEEGRAQNRRVDITARPRATYIQRDW</sequence>
<dbReference type="InterPro" id="IPR006665">
    <property type="entry name" value="OmpA-like"/>
</dbReference>
<dbReference type="Proteomes" id="UP000190423">
    <property type="component" value="Unassembled WGS sequence"/>
</dbReference>
<dbReference type="PANTHER" id="PTHR30329:SF21">
    <property type="entry name" value="LIPOPROTEIN YIAD-RELATED"/>
    <property type="match status" value="1"/>
</dbReference>
<dbReference type="AlphaFoldDB" id="A0A1T4LRY3"/>
<dbReference type="Pfam" id="PF00691">
    <property type="entry name" value="OmpA"/>
    <property type="match status" value="1"/>
</dbReference>
<feature type="signal peptide" evidence="2">
    <location>
        <begin position="1"/>
        <end position="21"/>
    </location>
</feature>
<reference evidence="4 5" key="1">
    <citation type="submission" date="2017-02" db="EMBL/GenBank/DDBJ databases">
        <authorList>
            <person name="Peterson S.W."/>
        </authorList>
    </citation>
    <scope>NUCLEOTIDE SEQUENCE [LARGE SCALE GENOMIC DNA]</scope>
    <source>
        <strain evidence="4 5">ATCC BAA-908</strain>
    </source>
</reference>
<feature type="chain" id="PRO_5012323487" evidence="2">
    <location>
        <begin position="22"/>
        <end position="443"/>
    </location>
</feature>
<keyword evidence="1" id="KW-0472">Membrane</keyword>
<dbReference type="CDD" id="cd07185">
    <property type="entry name" value="OmpA_C-like"/>
    <property type="match status" value="1"/>
</dbReference>
<dbReference type="PROSITE" id="PS51123">
    <property type="entry name" value="OMPA_2"/>
    <property type="match status" value="1"/>
</dbReference>
<evidence type="ECO:0000256" key="1">
    <source>
        <dbReference type="PROSITE-ProRule" id="PRU00473"/>
    </source>
</evidence>
<keyword evidence="2" id="KW-0732">Signal</keyword>
<dbReference type="InterPro" id="IPR036737">
    <property type="entry name" value="OmpA-like_sf"/>
</dbReference>
<proteinExistence type="predicted"/>
<evidence type="ECO:0000313" key="5">
    <source>
        <dbReference type="Proteomes" id="UP000190423"/>
    </source>
</evidence>
<protein>
    <submittedName>
        <fullName evidence="4">OmpA family protein</fullName>
    </submittedName>
</protein>